<dbReference type="SUPFAM" id="SSF53756">
    <property type="entry name" value="UDP-Glycosyltransferase/glycogen phosphorylase"/>
    <property type="match status" value="1"/>
</dbReference>
<dbReference type="SUPFAM" id="SSF53448">
    <property type="entry name" value="Nucleotide-diphospho-sugar transferases"/>
    <property type="match status" value="1"/>
</dbReference>
<dbReference type="Proteomes" id="UP000182373">
    <property type="component" value="Chromosome"/>
</dbReference>
<keyword evidence="3 5" id="KW-0808">Transferase</keyword>
<dbReference type="RefSeq" id="WP_072571762.1">
    <property type="nucleotide sequence ID" value="NZ_CP018191.1"/>
</dbReference>
<organism evidence="5 6">
    <name type="scientific">Granulibacter bethesdensis</name>
    <dbReference type="NCBI Taxonomy" id="364410"/>
    <lineage>
        <taxon>Bacteria</taxon>
        <taxon>Pseudomonadati</taxon>
        <taxon>Pseudomonadota</taxon>
        <taxon>Alphaproteobacteria</taxon>
        <taxon>Acetobacterales</taxon>
        <taxon>Acetobacteraceae</taxon>
        <taxon>Granulibacter</taxon>
    </lineage>
</organism>
<dbReference type="InterPro" id="IPR029044">
    <property type="entry name" value="Nucleotide-diphossugar_trans"/>
</dbReference>
<dbReference type="InterPro" id="IPR001173">
    <property type="entry name" value="Glyco_trans_2-like"/>
</dbReference>
<dbReference type="PANTHER" id="PTHR43179">
    <property type="entry name" value="RHAMNOSYLTRANSFERASE WBBL"/>
    <property type="match status" value="1"/>
</dbReference>
<protein>
    <submittedName>
        <fullName evidence="5">dTDP-rhamnosyl transferase rfbF</fullName>
        <ecNumber evidence="5">2.-.-.-</ecNumber>
    </submittedName>
</protein>
<dbReference type="Gene3D" id="1.25.40.10">
    <property type="entry name" value="Tetratricopeptide repeat domain"/>
    <property type="match status" value="1"/>
</dbReference>
<accession>A0AAC9P7J7</accession>
<dbReference type="EC" id="2.-.-.-" evidence="5"/>
<keyword evidence="2" id="KW-0328">Glycosyltransferase</keyword>
<evidence type="ECO:0000256" key="3">
    <source>
        <dbReference type="ARBA" id="ARBA00022679"/>
    </source>
</evidence>
<reference evidence="6" key="1">
    <citation type="submission" date="2016-11" db="EMBL/GenBank/DDBJ databases">
        <title>Comparative genomic and phenotypic analysis of Granulibacter bethesdensis clinical isolates from patients with chronic granulomatous disease.</title>
        <authorList>
            <person name="Zarember K.A."/>
            <person name="Porcella S.F."/>
            <person name="Chu J."/>
            <person name="Ding L."/>
            <person name="Dahlstrom E."/>
            <person name="Barbian K."/>
            <person name="Martens C."/>
            <person name="Sykora L."/>
            <person name="Kramer S."/>
            <person name="Pettinato A.M."/>
            <person name="Hong H."/>
            <person name="Wald G."/>
            <person name="Berg L.J."/>
            <person name="Rogge L.S."/>
            <person name="Greenberg D.E."/>
            <person name="Falcone E.L."/>
            <person name="Neves J.F."/>
            <person name="Simoes M.J."/>
            <person name="Casal M."/>
            <person name="Rodriguez-Lopez F.C."/>
            <person name="Zelazny A."/>
            <person name="Gallin J.I."/>
            <person name="Holland S.M."/>
        </authorList>
    </citation>
    <scope>NUCLEOTIDE SEQUENCE [LARGE SCALE GENOMIC DNA]</scope>
    <source>
        <strain evidence="6">NIH9.1</strain>
    </source>
</reference>
<dbReference type="AlphaFoldDB" id="A0AAC9P7J7"/>
<name>A0AAC9P7J7_9PROT</name>
<evidence type="ECO:0000256" key="1">
    <source>
        <dbReference type="ARBA" id="ARBA00006739"/>
    </source>
</evidence>
<evidence type="ECO:0000313" key="6">
    <source>
        <dbReference type="Proteomes" id="UP000182373"/>
    </source>
</evidence>
<sequence>MALGSAAVSAERQRLREYWRQLAEEAYRSGEHAMEQGQWQEAAFWLSRATRLSPRQDTIRLLSALLKLRRGDPTAKADFETLARQYETTEILSGLATMQVLGGDLTQAAVTVQRLLSRIRHDVWPIAHELLMTVSRAAGLTGWCRLSAKGQVHAYEVGTGDADPASLSFILDGIRLETAPSMQTLVAGHFLDVRSGNRPLLGSPFDLVAMYRVQGWIDWNKDGDVQGWAWHPGCPDADPLLSVISADGHSYGPFTAHEPAEKVGLDTPFARPRRIHVPLGIWDGTGLVSVRDVRGNDLLGSPLDPHLVPLLKLQQQGDGAAFAPAIRPVRALARALPVSAPALPCPADTLPEMKPLVPLRCGPVAESLSTASPVETGRPVSIVIPVYGGGAVVRACLESVLDTVPGSTEIIIVNDAGYDAALLEHLQALAGQGRISLLHQARNRGFPSTVNLGMRATGAGRDVVLLNSDTLVPKGWLDRLQKAACAAADIGTATPFSNDASILSYPQEEGRWPLPDRAETEQFALFARQANKDRVIDIPVAVGFCMYIRRDCLDEVGVFRDDVFAQGYGEENDFCLRARALGWRHVVATGAFVAHVGGGSFGEGRSRLAARNESILSALHPGYHDMVAAWRARNPLHASRRAMDVLRFRAALPDRPAVLMITHDRGGGVQRQIETRMALFHQAGRNVIVLRPVMIEETASYEGWTVLDTGFADHYPHLRHRMPRDRPALLRLLRQIKVERVELHHLLGHDHAVAGLAAALGVPQDMHVHDYAAFCPRIALMSPARRYCGEPEIDQCERCIAEGGSHLEESISVAALRRRSQRDLMEAAQVITPSQDVARRMRRHFPALHPIIVPWEEGADVVAMTSGAMTSAMDNDMAAWGSLADHVCVICVIGAIGAEKGFDCLLEAARDAAARSLPLRFVLVGHSVDDPALLETGYVRITGRYSDDDLPALIVAQKAKMAWIPSIWPETWCFTLSEAWRAGLPVAAFDLGTVAERIKNAQAHQSHAGLVMPLGIPVQIINDTFLSCQMDRTGFAPPANRVNRIQFC</sequence>
<gene>
    <name evidence="5" type="ORF">GbCGDNIH9_0196</name>
</gene>
<feature type="domain" description="Glycosyltransferase 2-like" evidence="4">
    <location>
        <begin position="381"/>
        <end position="556"/>
    </location>
</feature>
<evidence type="ECO:0000313" key="5">
    <source>
        <dbReference type="EMBL" id="APH53418.1"/>
    </source>
</evidence>
<dbReference type="EMBL" id="CP018191">
    <property type="protein sequence ID" value="APH53418.1"/>
    <property type="molecule type" value="Genomic_DNA"/>
</dbReference>
<evidence type="ECO:0000256" key="2">
    <source>
        <dbReference type="ARBA" id="ARBA00022676"/>
    </source>
</evidence>
<dbReference type="Gene3D" id="3.40.50.2000">
    <property type="entry name" value="Glycogen Phosphorylase B"/>
    <property type="match status" value="1"/>
</dbReference>
<dbReference type="GO" id="GO:0016757">
    <property type="term" value="F:glycosyltransferase activity"/>
    <property type="evidence" value="ECO:0007669"/>
    <property type="project" value="UniProtKB-KW"/>
</dbReference>
<evidence type="ECO:0000259" key="4">
    <source>
        <dbReference type="Pfam" id="PF00535"/>
    </source>
</evidence>
<dbReference type="PANTHER" id="PTHR43179:SF12">
    <property type="entry name" value="GALACTOFURANOSYLTRANSFERASE GLFT2"/>
    <property type="match status" value="1"/>
</dbReference>
<dbReference type="Pfam" id="PF13692">
    <property type="entry name" value="Glyco_trans_1_4"/>
    <property type="match status" value="1"/>
</dbReference>
<dbReference type="InterPro" id="IPR011990">
    <property type="entry name" value="TPR-like_helical_dom_sf"/>
</dbReference>
<dbReference type="Pfam" id="PF00535">
    <property type="entry name" value="Glycos_transf_2"/>
    <property type="match status" value="1"/>
</dbReference>
<dbReference type="Gene3D" id="3.90.550.10">
    <property type="entry name" value="Spore Coat Polysaccharide Biosynthesis Protein SpsA, Chain A"/>
    <property type="match status" value="1"/>
</dbReference>
<comment type="similarity">
    <text evidence="1">Belongs to the glycosyltransferase 2 family.</text>
</comment>
<proteinExistence type="inferred from homology"/>